<gene>
    <name evidence="1" type="ORF">GEV33_009839</name>
</gene>
<protein>
    <submittedName>
        <fullName evidence="1">Uncharacterized protein</fullName>
    </submittedName>
</protein>
<dbReference type="EMBL" id="JABDTM020025686">
    <property type="protein sequence ID" value="KAH0812952.1"/>
    <property type="molecule type" value="Genomic_DNA"/>
</dbReference>
<evidence type="ECO:0000313" key="2">
    <source>
        <dbReference type="Proteomes" id="UP000719412"/>
    </source>
</evidence>
<comment type="caution">
    <text evidence="1">The sequence shown here is derived from an EMBL/GenBank/DDBJ whole genome shotgun (WGS) entry which is preliminary data.</text>
</comment>
<organism evidence="1 2">
    <name type="scientific">Tenebrio molitor</name>
    <name type="common">Yellow mealworm beetle</name>
    <dbReference type="NCBI Taxonomy" id="7067"/>
    <lineage>
        <taxon>Eukaryota</taxon>
        <taxon>Metazoa</taxon>
        <taxon>Ecdysozoa</taxon>
        <taxon>Arthropoda</taxon>
        <taxon>Hexapoda</taxon>
        <taxon>Insecta</taxon>
        <taxon>Pterygota</taxon>
        <taxon>Neoptera</taxon>
        <taxon>Endopterygota</taxon>
        <taxon>Coleoptera</taxon>
        <taxon>Polyphaga</taxon>
        <taxon>Cucujiformia</taxon>
        <taxon>Tenebrionidae</taxon>
        <taxon>Tenebrio</taxon>
    </lineage>
</organism>
<accession>A0A8J6HEL0</accession>
<reference evidence="1" key="1">
    <citation type="journal article" date="2020" name="J Insects Food Feed">
        <title>The yellow mealworm (Tenebrio molitor) genome: a resource for the emerging insects as food and feed industry.</title>
        <authorList>
            <person name="Eriksson T."/>
            <person name="Andere A."/>
            <person name="Kelstrup H."/>
            <person name="Emery V."/>
            <person name="Picard C."/>
        </authorList>
    </citation>
    <scope>NUCLEOTIDE SEQUENCE</scope>
    <source>
        <strain evidence="1">Stoneville</strain>
        <tissue evidence="1">Whole head</tissue>
    </source>
</reference>
<keyword evidence="2" id="KW-1185">Reference proteome</keyword>
<evidence type="ECO:0000313" key="1">
    <source>
        <dbReference type="EMBL" id="KAH0812952.1"/>
    </source>
</evidence>
<reference evidence="1" key="2">
    <citation type="submission" date="2021-08" db="EMBL/GenBank/DDBJ databases">
        <authorList>
            <person name="Eriksson T."/>
        </authorList>
    </citation>
    <scope>NUCLEOTIDE SEQUENCE</scope>
    <source>
        <strain evidence="1">Stoneville</strain>
        <tissue evidence="1">Whole head</tissue>
    </source>
</reference>
<sequence>MSLLKLRLHLSNLHVPRGGWCVLTKADGHERRLQFPQIDVCQRTVSDGDERREAVSKNAPVPFNFDEEAPDVYGVVPCRLYSNGIGVDNGSLHGCGSRVGLDCGGAGDAANPGDLSGDAANRGDLSVHRTLGEYGGLRHHRMRHQSGGGNEVLLGEDRLRHHGMLGVDGLGNADGGGHVAERHLVGGIRHADGLRHPLHHGGDGGVGMALHGAVGEIAAEAVRLDDGAVEAGGADEGGGGDDAAMDVAAGKDDTQCNENLQEETHSGMGGGNTSVTVPWTKEMVNNNNDDNNNFLFRSLGVVGWLEVPPPPLFRCGGKNRGEMTETLVRKIRAAAKKQAFSGNYRRRSNNFPPTKQSNINRRLRQDSCFDLRGLKLIYIELAAMFFILRNRIPGKLTAGWTCFGGDTNVDTEIK</sequence>
<dbReference type="AlphaFoldDB" id="A0A8J6HEL0"/>
<name>A0A8J6HEL0_TENMO</name>
<proteinExistence type="predicted"/>
<dbReference type="Proteomes" id="UP000719412">
    <property type="component" value="Unassembled WGS sequence"/>
</dbReference>